<feature type="transmembrane region" description="Helical" evidence="16">
    <location>
        <begin position="111"/>
        <end position="129"/>
    </location>
</feature>
<evidence type="ECO:0000256" key="3">
    <source>
        <dbReference type="ARBA" id="ARBA00022692"/>
    </source>
</evidence>
<feature type="transmembrane region" description="Helical" evidence="16">
    <location>
        <begin position="406"/>
        <end position="424"/>
    </location>
</feature>
<protein>
    <recommendedName>
        <fullName evidence="11">Protein spinster homolog 1</fullName>
    </recommendedName>
    <alternativeName>
        <fullName evidence="12">Spns1</fullName>
    </alternativeName>
</protein>
<dbReference type="GeneTree" id="ENSGT00390000005976"/>
<dbReference type="CDD" id="cd17328">
    <property type="entry name" value="MFS_spinster_like"/>
    <property type="match status" value="1"/>
</dbReference>
<dbReference type="PANTHER" id="PTHR23505">
    <property type="entry name" value="SPINSTER"/>
    <property type="match status" value="1"/>
</dbReference>
<dbReference type="STRING" id="61819.ENSACIP00000031629"/>
<keyword evidence="3 16" id="KW-0812">Transmembrane</keyword>
<keyword evidence="7" id="KW-0458">Lysosome</keyword>
<comment type="catalytic activity">
    <reaction evidence="10">
        <text>a 1-acyl-sn-glycero-3-phosphoethanolamine(out) + H(+)(out) = a 1-acyl-sn-glycero-3-phosphoethanolamine(in) + H(+)(in)</text>
        <dbReference type="Rhea" id="RHEA:74439"/>
        <dbReference type="ChEBI" id="CHEBI:15378"/>
        <dbReference type="ChEBI" id="CHEBI:64381"/>
    </reaction>
</comment>
<evidence type="ECO:0000256" key="12">
    <source>
        <dbReference type="ARBA" id="ARBA00041462"/>
    </source>
</evidence>
<name>A0A3Q0T9P7_AMPCI</name>
<comment type="catalytic activity">
    <reaction evidence="9">
        <text>a 1-acyl-sn-glycero-3-phosphocholine(out) + H(+)(out) = a 1-acyl-sn-glycero-3-phosphocholine(in) + H(+)(in)</text>
        <dbReference type="Rhea" id="RHEA:74435"/>
        <dbReference type="ChEBI" id="CHEBI:15378"/>
        <dbReference type="ChEBI" id="CHEBI:58168"/>
    </reaction>
</comment>
<proteinExistence type="inferred from homology"/>
<dbReference type="AlphaFoldDB" id="A0A3Q0T9P7"/>
<feature type="transmembrane region" description="Helical" evidence="16">
    <location>
        <begin position="339"/>
        <end position="359"/>
    </location>
</feature>
<evidence type="ECO:0000256" key="13">
    <source>
        <dbReference type="ARBA" id="ARBA00047765"/>
    </source>
</evidence>
<evidence type="ECO:0000313" key="19">
    <source>
        <dbReference type="Proteomes" id="UP000261340"/>
    </source>
</evidence>
<dbReference type="PROSITE" id="PS50850">
    <property type="entry name" value="MFS"/>
    <property type="match status" value="1"/>
</dbReference>
<feature type="region of interest" description="Disordered" evidence="15">
    <location>
        <begin position="1"/>
        <end position="35"/>
    </location>
</feature>
<reference evidence="18" key="1">
    <citation type="submission" date="2025-08" db="UniProtKB">
        <authorList>
            <consortium name="Ensembl"/>
        </authorList>
    </citation>
    <scope>IDENTIFICATION</scope>
</reference>
<evidence type="ECO:0000256" key="7">
    <source>
        <dbReference type="ARBA" id="ARBA00023228"/>
    </source>
</evidence>
<evidence type="ECO:0000256" key="10">
    <source>
        <dbReference type="ARBA" id="ARBA00036238"/>
    </source>
</evidence>
<reference evidence="18" key="2">
    <citation type="submission" date="2025-09" db="UniProtKB">
        <authorList>
            <consortium name="Ensembl"/>
        </authorList>
    </citation>
    <scope>IDENTIFICATION</scope>
</reference>
<keyword evidence="19" id="KW-1185">Reference proteome</keyword>
<evidence type="ECO:0000256" key="14">
    <source>
        <dbReference type="ARBA" id="ARBA00048915"/>
    </source>
</evidence>
<dbReference type="GO" id="GO:0022857">
    <property type="term" value="F:transmembrane transporter activity"/>
    <property type="evidence" value="ECO:0007669"/>
    <property type="project" value="InterPro"/>
</dbReference>
<evidence type="ECO:0000256" key="15">
    <source>
        <dbReference type="SAM" id="MobiDB-lite"/>
    </source>
</evidence>
<keyword evidence="4 16" id="KW-1133">Transmembrane helix</keyword>
<accession>A0A3Q0T9P7</accession>
<dbReference type="InterPro" id="IPR044770">
    <property type="entry name" value="MFS_spinster-like"/>
</dbReference>
<evidence type="ECO:0000256" key="4">
    <source>
        <dbReference type="ARBA" id="ARBA00022989"/>
    </source>
</evidence>
<comment type="similarity">
    <text evidence="8">Belongs to the major facilitator superfamily. Spinster (TC 2.A.1.49) family.</text>
</comment>
<dbReference type="Pfam" id="PF07690">
    <property type="entry name" value="MFS_1"/>
    <property type="match status" value="1"/>
</dbReference>
<dbReference type="PANTHER" id="PTHR23505:SF13">
    <property type="entry name" value="PROTEIN SPINSTER HOMOLOG 1"/>
    <property type="match status" value="1"/>
</dbReference>
<comment type="catalytic activity">
    <reaction evidence="13">
        <text>a 1-O-(1Z-alkenyl)-sn-glycero-3-phosphocholine(out) + H(+)(out) = a 1-O-(1Z-alkenyl)-sn-glycero-3-phosphocholine(in) + H(+)(in)</text>
        <dbReference type="Rhea" id="RHEA:74447"/>
        <dbReference type="ChEBI" id="CHEBI:15378"/>
        <dbReference type="ChEBI" id="CHEBI:77287"/>
    </reaction>
</comment>
<comment type="catalytic activity">
    <reaction evidence="14">
        <text>a 1-O-(1Z-alkenyl)-sn-glycero-3-phosphoethanolamine(out) + H(+)(out) = a 1-O-(1Z-alkenyl)-sn-glycero-3-phosphoethanolamine(in) + H(+)(in)</text>
        <dbReference type="Rhea" id="RHEA:74455"/>
        <dbReference type="ChEBI" id="CHEBI:15378"/>
        <dbReference type="ChEBI" id="CHEBI:77288"/>
    </reaction>
</comment>
<evidence type="ECO:0000313" key="18">
    <source>
        <dbReference type="Ensembl" id="ENSACIP00000031629.1"/>
    </source>
</evidence>
<feature type="transmembrane region" description="Helical" evidence="16">
    <location>
        <begin position="84"/>
        <end position="104"/>
    </location>
</feature>
<feature type="transmembrane region" description="Helical" evidence="16">
    <location>
        <begin position="203"/>
        <end position="223"/>
    </location>
</feature>
<feature type="transmembrane region" description="Helical" evidence="16">
    <location>
        <begin position="365"/>
        <end position="394"/>
    </location>
</feature>
<keyword evidence="6 16" id="KW-0472">Membrane</keyword>
<feature type="transmembrane region" description="Helical" evidence="16">
    <location>
        <begin position="257"/>
        <end position="278"/>
    </location>
</feature>
<dbReference type="Ensembl" id="ENSACIT00000032458.1">
    <property type="protein sequence ID" value="ENSACIP00000031629.1"/>
    <property type="gene ID" value="ENSACIG00000024434.1"/>
</dbReference>
<keyword evidence="5" id="KW-0445">Lipid transport</keyword>
<dbReference type="GO" id="GO:0005765">
    <property type="term" value="C:lysosomal membrane"/>
    <property type="evidence" value="ECO:0007669"/>
    <property type="project" value="UniProtKB-SubCell"/>
</dbReference>
<sequence>MSRGEPTSDSAPFFSSDSEAEGPEDQGQRPDEESASGVSRVRALLTVFILFYINLLNYMDRFTVAGVLPDIEHYFGINDGNSGLLQTVFICSYMFLAPVFGYLGDRYNRKYIMSGGITFWSLVTLASSYTPKEHFWALLLTRGLVGVGEASYSTIAPTIIADLYVKGKRTNMLSIFYFAIPVGSGLGYIVGSQVSSAAKDWHWALRVTPGLGLIAVLLLLFVVKEPNRGAIESRPENHLHHTSWIADLRALTRNCSFMLSTFGFTAVAFVTGSLALWAPTFLLRAAVFNGEKSPCNEAHCESSDSLIFGAITCVTGVLGVASGVQVSRQLRKKTPRADPLVCAAGLLLSAPFLYLAIMFAQASTIATYVFIFFGETFLSMNWAIVADILLYVVVPTRRSTAEALQIVLSHLLGDAGSPYLIGAVSDSLRRNDSFLWQFRSLQLSLLLCAFVAVVGGAFFLTTALFIERDRDRAENYVPTGETRPLRSLCS</sequence>
<feature type="transmembrane region" description="Helical" evidence="16">
    <location>
        <begin position="444"/>
        <end position="466"/>
    </location>
</feature>
<dbReference type="InterPro" id="IPR036259">
    <property type="entry name" value="MFS_trans_sf"/>
</dbReference>
<evidence type="ECO:0000256" key="5">
    <source>
        <dbReference type="ARBA" id="ARBA00023055"/>
    </source>
</evidence>
<evidence type="ECO:0000256" key="16">
    <source>
        <dbReference type="SAM" id="Phobius"/>
    </source>
</evidence>
<evidence type="ECO:0000256" key="6">
    <source>
        <dbReference type="ARBA" id="ARBA00023136"/>
    </source>
</evidence>
<dbReference type="GO" id="GO:0097352">
    <property type="term" value="P:autophagosome maturation"/>
    <property type="evidence" value="ECO:0007669"/>
    <property type="project" value="Ensembl"/>
</dbReference>
<comment type="subcellular location">
    <subcellularLocation>
        <location evidence="1">Lysosome membrane</location>
        <topology evidence="1">Multi-pass membrane protein</topology>
    </subcellularLocation>
</comment>
<evidence type="ECO:0000256" key="11">
    <source>
        <dbReference type="ARBA" id="ARBA00039482"/>
    </source>
</evidence>
<evidence type="ECO:0000256" key="9">
    <source>
        <dbReference type="ARBA" id="ARBA00035932"/>
    </source>
</evidence>
<evidence type="ECO:0000256" key="8">
    <source>
        <dbReference type="ARBA" id="ARBA00024338"/>
    </source>
</evidence>
<feature type="compositionally biased region" description="Polar residues" evidence="15">
    <location>
        <begin position="1"/>
        <end position="17"/>
    </location>
</feature>
<dbReference type="Gene3D" id="1.20.1250.20">
    <property type="entry name" value="MFS general substrate transporter like domains"/>
    <property type="match status" value="1"/>
</dbReference>
<dbReference type="GO" id="GO:0006869">
    <property type="term" value="P:lipid transport"/>
    <property type="evidence" value="ECO:0007669"/>
    <property type="project" value="UniProtKB-KW"/>
</dbReference>
<organism evidence="18 19">
    <name type="scientific">Amphilophus citrinellus</name>
    <name type="common">Midas cichlid</name>
    <name type="synonym">Cichlasoma citrinellum</name>
    <dbReference type="NCBI Taxonomy" id="61819"/>
    <lineage>
        <taxon>Eukaryota</taxon>
        <taxon>Metazoa</taxon>
        <taxon>Chordata</taxon>
        <taxon>Craniata</taxon>
        <taxon>Vertebrata</taxon>
        <taxon>Euteleostomi</taxon>
        <taxon>Actinopterygii</taxon>
        <taxon>Neopterygii</taxon>
        <taxon>Teleostei</taxon>
        <taxon>Neoteleostei</taxon>
        <taxon>Acanthomorphata</taxon>
        <taxon>Ovalentaria</taxon>
        <taxon>Cichlomorphae</taxon>
        <taxon>Cichliformes</taxon>
        <taxon>Cichlidae</taxon>
        <taxon>New World cichlids</taxon>
        <taxon>Cichlasomatinae</taxon>
        <taxon>Heroini</taxon>
        <taxon>Amphilophus</taxon>
    </lineage>
</organism>
<feature type="transmembrane region" description="Helical" evidence="16">
    <location>
        <begin position="306"/>
        <end position="327"/>
    </location>
</feature>
<feature type="transmembrane region" description="Helical" evidence="16">
    <location>
        <begin position="135"/>
        <end position="160"/>
    </location>
</feature>
<dbReference type="Proteomes" id="UP000261340">
    <property type="component" value="Unplaced"/>
</dbReference>
<dbReference type="OMA" id="YPWIVFA"/>
<evidence type="ECO:0000256" key="2">
    <source>
        <dbReference type="ARBA" id="ARBA00022448"/>
    </source>
</evidence>
<dbReference type="GO" id="GO:0090398">
    <property type="term" value="P:cellular senescence"/>
    <property type="evidence" value="ECO:0007669"/>
    <property type="project" value="Ensembl"/>
</dbReference>
<dbReference type="InterPro" id="IPR020846">
    <property type="entry name" value="MFS_dom"/>
</dbReference>
<dbReference type="InterPro" id="IPR011701">
    <property type="entry name" value="MFS"/>
</dbReference>
<feature type="transmembrane region" description="Helical" evidence="16">
    <location>
        <begin position="41"/>
        <end position="59"/>
    </location>
</feature>
<evidence type="ECO:0000256" key="1">
    <source>
        <dbReference type="ARBA" id="ARBA00004155"/>
    </source>
</evidence>
<feature type="domain" description="Major facilitator superfamily (MFS) profile" evidence="17">
    <location>
        <begin position="46"/>
        <end position="467"/>
    </location>
</feature>
<evidence type="ECO:0000259" key="17">
    <source>
        <dbReference type="PROSITE" id="PS50850"/>
    </source>
</evidence>
<dbReference type="SUPFAM" id="SSF103473">
    <property type="entry name" value="MFS general substrate transporter"/>
    <property type="match status" value="1"/>
</dbReference>
<keyword evidence="2" id="KW-0813">Transport</keyword>
<feature type="transmembrane region" description="Helical" evidence="16">
    <location>
        <begin position="172"/>
        <end position="191"/>
    </location>
</feature>